<evidence type="ECO:0000259" key="2">
    <source>
        <dbReference type="Pfam" id="PF12508"/>
    </source>
</evidence>
<feature type="region of interest" description="Disordered" evidence="1">
    <location>
        <begin position="145"/>
        <end position="181"/>
    </location>
</feature>
<dbReference type="STRING" id="1391627.SAMN05216464_113155"/>
<dbReference type="AlphaFoldDB" id="A0A1G7ITM6"/>
<dbReference type="EMBL" id="FNAI01000013">
    <property type="protein sequence ID" value="SDF15916.1"/>
    <property type="molecule type" value="Genomic_DNA"/>
</dbReference>
<sequence>MEMQTLKLQRQRKMLLVLPLVMVIFTTLLFIALGGGQTADGLPKKDNPGLNIRLPDAKLKNDHALNKMSYYDQAASDSQKLREQMKTDPYYKSKVASDTSGIHFPGDNALKPDRGATALQSNSDPLRSEAKVYRKLAELQEVINRPAAENKDSEIRSAGAGPVTTSNLHSATEQAKEDPELRQMNGLLEKILDIQHPGRLKENADQLFPAENKKFQAIPAVIDGNQKITQGTVVRLKLLDTVTLNGQLIPKGQLIFAGGNLYNQRLTLNIKNIRVGYTILPADLTVFDMTDGLEGISVPEAVTGDALKDGASSSVQGVEFMSLDPSLTTQLAGAGLNTAKGLFSKKVKRIKAKLKDGHQLLLRNNRMVNPGR</sequence>
<protein>
    <submittedName>
        <fullName evidence="3">Bacteroides conjugative transposon TraM protein</fullName>
    </submittedName>
</protein>
<dbReference type="InterPro" id="IPR055407">
    <property type="entry name" value="TraM_C"/>
</dbReference>
<dbReference type="OrthoDB" id="1453786at2"/>
<dbReference type="RefSeq" id="WP_091153388.1">
    <property type="nucleotide sequence ID" value="NZ_FNAI01000013.1"/>
</dbReference>
<evidence type="ECO:0000313" key="3">
    <source>
        <dbReference type="EMBL" id="SDF15916.1"/>
    </source>
</evidence>
<proteinExistence type="predicted"/>
<accession>A0A1G7ITM6</accession>
<evidence type="ECO:0000313" key="4">
    <source>
        <dbReference type="Proteomes" id="UP000199072"/>
    </source>
</evidence>
<evidence type="ECO:0000256" key="1">
    <source>
        <dbReference type="SAM" id="MobiDB-lite"/>
    </source>
</evidence>
<organism evidence="3 4">
    <name type="scientific">Mucilaginibacter pineti</name>
    <dbReference type="NCBI Taxonomy" id="1391627"/>
    <lineage>
        <taxon>Bacteria</taxon>
        <taxon>Pseudomonadati</taxon>
        <taxon>Bacteroidota</taxon>
        <taxon>Sphingobacteriia</taxon>
        <taxon>Sphingobacteriales</taxon>
        <taxon>Sphingobacteriaceae</taxon>
        <taxon>Mucilaginibacter</taxon>
    </lineage>
</organism>
<dbReference type="Pfam" id="PF12508">
    <property type="entry name" value="Transposon_TraM"/>
    <property type="match status" value="1"/>
</dbReference>
<gene>
    <name evidence="3" type="ORF">SAMN05216464_113155</name>
</gene>
<dbReference type="Proteomes" id="UP000199072">
    <property type="component" value="Unassembled WGS sequence"/>
</dbReference>
<feature type="compositionally biased region" description="Polar residues" evidence="1">
    <location>
        <begin position="163"/>
        <end position="173"/>
    </location>
</feature>
<feature type="domain" description="Conjugative transposon TraM C-terminal" evidence="2">
    <location>
        <begin position="218"/>
        <end position="363"/>
    </location>
</feature>
<name>A0A1G7ITM6_9SPHI</name>
<keyword evidence="4" id="KW-1185">Reference proteome</keyword>
<reference evidence="3 4" key="1">
    <citation type="submission" date="2016-10" db="EMBL/GenBank/DDBJ databases">
        <authorList>
            <person name="de Groot N.N."/>
        </authorList>
    </citation>
    <scope>NUCLEOTIDE SEQUENCE [LARGE SCALE GENOMIC DNA]</scope>
    <source>
        <strain evidence="3 4">47C3B</strain>
    </source>
</reference>